<dbReference type="AlphaFoldDB" id="A0A8S9FG87"/>
<protein>
    <submittedName>
        <fullName evidence="1">Uncharacterized protein</fullName>
    </submittedName>
</protein>
<proteinExistence type="predicted"/>
<sequence>MLLESKASVTSGACALPPPSEGFSSHSPCFASSSTSVYPSDMSTPSGEIAPPAKASRAGSGVRSRFLEMSRASPPIVMRALEISLLEGALLGGGYRCVPVLLPLGAWRSDELKHGVVVYGPFVTVGRIFFSSLKFLSDSRLLATGETTGVVKLTAFWFSIAASGEDSVSSGCLRFAGFLGGPKSHLELVAVAVSGPSSCLFSGLRRERRLSWGWRFPPMVISVFDLLSLGQ</sequence>
<comment type="caution">
    <text evidence="1">The sequence shown here is derived from an EMBL/GenBank/DDBJ whole genome shotgun (WGS) entry which is preliminary data.</text>
</comment>
<organism evidence="1">
    <name type="scientific">Brassica cretica</name>
    <name type="common">Mustard</name>
    <dbReference type="NCBI Taxonomy" id="69181"/>
    <lineage>
        <taxon>Eukaryota</taxon>
        <taxon>Viridiplantae</taxon>
        <taxon>Streptophyta</taxon>
        <taxon>Embryophyta</taxon>
        <taxon>Tracheophyta</taxon>
        <taxon>Spermatophyta</taxon>
        <taxon>Magnoliopsida</taxon>
        <taxon>eudicotyledons</taxon>
        <taxon>Gunneridae</taxon>
        <taxon>Pentapetalae</taxon>
        <taxon>rosids</taxon>
        <taxon>malvids</taxon>
        <taxon>Brassicales</taxon>
        <taxon>Brassicaceae</taxon>
        <taxon>Brassiceae</taxon>
        <taxon>Brassica</taxon>
    </lineage>
</organism>
<gene>
    <name evidence="1" type="ORF">F2Q70_00031740</name>
</gene>
<accession>A0A8S9FG87</accession>
<reference evidence="1" key="1">
    <citation type="submission" date="2019-12" db="EMBL/GenBank/DDBJ databases">
        <title>Genome sequencing and annotation of Brassica cretica.</title>
        <authorList>
            <person name="Studholme D.J."/>
            <person name="Sarris P.F."/>
        </authorList>
    </citation>
    <scope>NUCLEOTIDE SEQUENCE</scope>
    <source>
        <strain evidence="1">PFS-102/07</strain>
        <tissue evidence="1">Leaf</tissue>
    </source>
</reference>
<dbReference type="EMBL" id="QGKY02002305">
    <property type="protein sequence ID" value="KAF2531168.1"/>
    <property type="molecule type" value="Genomic_DNA"/>
</dbReference>
<evidence type="ECO:0000313" key="1">
    <source>
        <dbReference type="EMBL" id="KAF2531168.1"/>
    </source>
</evidence>
<name>A0A8S9FG87_BRACR</name>